<dbReference type="AlphaFoldDB" id="A0A177D116"/>
<dbReference type="RefSeq" id="XP_018043541.1">
    <property type="nucleotide sequence ID" value="XM_018185501.1"/>
</dbReference>
<evidence type="ECO:0000313" key="2">
    <source>
        <dbReference type="Proteomes" id="UP000077069"/>
    </source>
</evidence>
<organism evidence="1 2">
    <name type="scientific">Paraphaeosphaeria sporulosa</name>
    <dbReference type="NCBI Taxonomy" id="1460663"/>
    <lineage>
        <taxon>Eukaryota</taxon>
        <taxon>Fungi</taxon>
        <taxon>Dikarya</taxon>
        <taxon>Ascomycota</taxon>
        <taxon>Pezizomycotina</taxon>
        <taxon>Dothideomycetes</taxon>
        <taxon>Pleosporomycetidae</taxon>
        <taxon>Pleosporales</taxon>
        <taxon>Massarineae</taxon>
        <taxon>Didymosphaeriaceae</taxon>
        <taxon>Paraphaeosphaeria</taxon>
    </lineage>
</organism>
<evidence type="ECO:0000313" key="1">
    <source>
        <dbReference type="EMBL" id="OAG13176.1"/>
    </source>
</evidence>
<dbReference type="Proteomes" id="UP000077069">
    <property type="component" value="Unassembled WGS sequence"/>
</dbReference>
<dbReference type="EMBL" id="KV441548">
    <property type="protein sequence ID" value="OAG13176.1"/>
    <property type="molecule type" value="Genomic_DNA"/>
</dbReference>
<protein>
    <submittedName>
        <fullName evidence="1">Uncharacterized protein</fullName>
    </submittedName>
</protein>
<dbReference type="GeneID" id="28768987"/>
<dbReference type="InParanoid" id="A0A177D116"/>
<proteinExistence type="predicted"/>
<name>A0A177D116_9PLEO</name>
<gene>
    <name evidence="1" type="ORF">CC84DRAFT_185113</name>
</gene>
<keyword evidence="2" id="KW-1185">Reference proteome</keyword>
<accession>A0A177D116</accession>
<sequence>MARFVACVNGNRVKMDWKAMWYVWYVAIRFVMLRGCDVDVVFQVLDERSLTSWTTRARIIVTWTRDIGWHAQMLSP</sequence>
<reference evidence="1 2" key="1">
    <citation type="submission" date="2016-05" db="EMBL/GenBank/DDBJ databases">
        <title>Comparative analysis of secretome profiles of manganese(II)-oxidizing ascomycete fungi.</title>
        <authorList>
            <consortium name="DOE Joint Genome Institute"/>
            <person name="Zeiner C.A."/>
            <person name="Purvine S.O."/>
            <person name="Zink E.M."/>
            <person name="Wu S."/>
            <person name="Pasa-Tolic L."/>
            <person name="Chaput D.L."/>
            <person name="Haridas S."/>
            <person name="Grigoriev I.V."/>
            <person name="Santelli C.M."/>
            <person name="Hansel C.M."/>
        </authorList>
    </citation>
    <scope>NUCLEOTIDE SEQUENCE [LARGE SCALE GENOMIC DNA]</scope>
    <source>
        <strain evidence="1 2">AP3s5-JAC2a</strain>
    </source>
</reference>